<reference evidence="1" key="2">
    <citation type="submission" date="2021-04" db="EMBL/GenBank/DDBJ databases">
        <authorList>
            <person name="Gilroy R."/>
        </authorList>
    </citation>
    <scope>NUCLEOTIDE SEQUENCE</scope>
    <source>
        <strain evidence="1">ChiHecec2B26-12326</strain>
    </source>
</reference>
<gene>
    <name evidence="1" type="ORF">H9848_04690</name>
</gene>
<dbReference type="Pfam" id="PF22817">
    <property type="entry name" value="ApeP-like"/>
    <property type="match status" value="1"/>
</dbReference>
<dbReference type="InterPro" id="IPR016776">
    <property type="entry name" value="ApeP-like_dehydratase"/>
</dbReference>
<sequence>MIDVAMERLIPQRDPIRMVDRLVEVDGGTATAALSVRPDNYFMEDDGAMAEPGLIEHIAQSALALAGYRALASGAPAPPVGYIGEVRKFRCYRRPRVGEELRTSVVWGDTVGDIALVSGESRVGDERVAEVGMKISIPKNA</sequence>
<dbReference type="Gene3D" id="3.10.129.10">
    <property type="entry name" value="Hotdog Thioesterase"/>
    <property type="match status" value="1"/>
</dbReference>
<evidence type="ECO:0000313" key="2">
    <source>
        <dbReference type="Proteomes" id="UP000823847"/>
    </source>
</evidence>
<comment type="caution">
    <text evidence="1">The sequence shown here is derived from an EMBL/GenBank/DDBJ whole genome shotgun (WGS) entry which is preliminary data.</text>
</comment>
<dbReference type="SUPFAM" id="SSF54637">
    <property type="entry name" value="Thioesterase/thiol ester dehydrase-isomerase"/>
    <property type="match status" value="1"/>
</dbReference>
<accession>A0A9D1XQZ6</accession>
<evidence type="ECO:0000313" key="1">
    <source>
        <dbReference type="EMBL" id="HIX85889.1"/>
    </source>
</evidence>
<dbReference type="Proteomes" id="UP000823847">
    <property type="component" value="Unassembled WGS sequence"/>
</dbReference>
<proteinExistence type="predicted"/>
<protein>
    <submittedName>
        <fullName evidence="1">Beta-hydroxyacyl-ACP dehydratase</fullName>
    </submittedName>
</protein>
<dbReference type="EMBL" id="DXEN01000031">
    <property type="protein sequence ID" value="HIX85889.1"/>
    <property type="molecule type" value="Genomic_DNA"/>
</dbReference>
<reference evidence="1" key="1">
    <citation type="journal article" date="2021" name="PeerJ">
        <title>Extensive microbial diversity within the chicken gut microbiome revealed by metagenomics and culture.</title>
        <authorList>
            <person name="Gilroy R."/>
            <person name="Ravi A."/>
            <person name="Getino M."/>
            <person name="Pursley I."/>
            <person name="Horton D.L."/>
            <person name="Alikhan N.F."/>
            <person name="Baker D."/>
            <person name="Gharbi K."/>
            <person name="Hall N."/>
            <person name="Watson M."/>
            <person name="Adriaenssens E.M."/>
            <person name="Foster-Nyarko E."/>
            <person name="Jarju S."/>
            <person name="Secka A."/>
            <person name="Antonio M."/>
            <person name="Oren A."/>
            <person name="Chaudhuri R.R."/>
            <person name="La Ragione R."/>
            <person name="Hildebrand F."/>
            <person name="Pallen M.J."/>
        </authorList>
    </citation>
    <scope>NUCLEOTIDE SEQUENCE</scope>
    <source>
        <strain evidence="1">ChiHecec2B26-12326</strain>
    </source>
</reference>
<organism evidence="1 2">
    <name type="scientific">Candidatus Parabacteroides intestinigallinarum</name>
    <dbReference type="NCBI Taxonomy" id="2838722"/>
    <lineage>
        <taxon>Bacteria</taxon>
        <taxon>Pseudomonadati</taxon>
        <taxon>Bacteroidota</taxon>
        <taxon>Bacteroidia</taxon>
        <taxon>Bacteroidales</taxon>
        <taxon>Tannerellaceae</taxon>
        <taxon>Parabacteroides</taxon>
    </lineage>
</organism>
<dbReference type="AlphaFoldDB" id="A0A9D1XQZ6"/>
<name>A0A9D1XQZ6_9BACT</name>
<dbReference type="InterPro" id="IPR029069">
    <property type="entry name" value="HotDog_dom_sf"/>
</dbReference>